<dbReference type="InterPro" id="IPR036278">
    <property type="entry name" value="Sialidase_sf"/>
</dbReference>
<keyword evidence="4 8" id="KW-0732">Signal</keyword>
<dbReference type="InterPro" id="IPR013320">
    <property type="entry name" value="ConA-like_dom_sf"/>
</dbReference>
<feature type="chain" id="PRO_5030167855" description="exo-alpha-sialidase" evidence="8">
    <location>
        <begin position="30"/>
        <end position="730"/>
    </location>
</feature>
<evidence type="ECO:0000259" key="9">
    <source>
        <dbReference type="Pfam" id="PF02973"/>
    </source>
</evidence>
<proteinExistence type="inferred from homology"/>
<dbReference type="AlphaFoldDB" id="C9L8Y9"/>
<gene>
    <name evidence="11" type="ORF">BLAHAN_05861</name>
</gene>
<reference evidence="11" key="1">
    <citation type="submission" date="2009-09" db="EMBL/GenBank/DDBJ databases">
        <authorList>
            <person name="Weinstock G."/>
            <person name="Sodergren E."/>
            <person name="Clifton S."/>
            <person name="Fulton L."/>
            <person name="Fulton B."/>
            <person name="Courtney L."/>
            <person name="Fronick C."/>
            <person name="Harrison M."/>
            <person name="Strong C."/>
            <person name="Farmer C."/>
            <person name="Delahaunty K."/>
            <person name="Markovic C."/>
            <person name="Hall O."/>
            <person name="Minx P."/>
            <person name="Tomlinson C."/>
            <person name="Mitreva M."/>
            <person name="Nelson J."/>
            <person name="Hou S."/>
            <person name="Wollam A."/>
            <person name="Pepin K.H."/>
            <person name="Johnson M."/>
            <person name="Bhonagiri V."/>
            <person name="Nash W.E."/>
            <person name="Warren W."/>
            <person name="Chinwalla A."/>
            <person name="Mardis E.R."/>
            <person name="Wilson R.K."/>
        </authorList>
    </citation>
    <scope>NUCLEOTIDE SEQUENCE [LARGE SCALE GENOMIC DNA]</scope>
    <source>
        <strain evidence="11">DSM 20583</strain>
    </source>
</reference>
<dbReference type="EMBL" id="ABYU02000021">
    <property type="protein sequence ID" value="EEX21439.1"/>
    <property type="molecule type" value="Genomic_DNA"/>
</dbReference>
<keyword evidence="12" id="KW-1185">Reference proteome</keyword>
<comment type="catalytic activity">
    <reaction evidence="1">
        <text>Hydrolysis of alpha-(2-&gt;3)-, alpha-(2-&gt;6)-, alpha-(2-&gt;8)- glycosidic linkages of terminal sialic acid residues in oligosaccharides, glycoproteins, glycolipids, colominic acid and synthetic substrates.</text>
        <dbReference type="EC" id="3.2.1.18"/>
    </reaction>
</comment>
<dbReference type="GO" id="GO:0009313">
    <property type="term" value="P:oligosaccharide catabolic process"/>
    <property type="evidence" value="ECO:0007669"/>
    <property type="project" value="TreeGrafter"/>
</dbReference>
<dbReference type="SUPFAM" id="SSF49899">
    <property type="entry name" value="Concanavalin A-like lectins/glucanases"/>
    <property type="match status" value="1"/>
</dbReference>
<evidence type="ECO:0000256" key="8">
    <source>
        <dbReference type="SAM" id="SignalP"/>
    </source>
</evidence>
<evidence type="ECO:0000256" key="4">
    <source>
        <dbReference type="ARBA" id="ARBA00022729"/>
    </source>
</evidence>
<accession>C9L8Y9</accession>
<dbReference type="InterPro" id="IPR023364">
    <property type="entry name" value="Trans_sialidase_dom3"/>
</dbReference>
<dbReference type="PANTHER" id="PTHR10628">
    <property type="entry name" value="SIALIDASE"/>
    <property type="match status" value="1"/>
</dbReference>
<name>C9L8Y9_BLAHA</name>
<evidence type="ECO:0000256" key="7">
    <source>
        <dbReference type="ARBA" id="ARBA00023295"/>
    </source>
</evidence>
<dbReference type="HOGENOM" id="CLU_024974_0_0_9"/>
<dbReference type="Proteomes" id="UP000003755">
    <property type="component" value="Unassembled WGS sequence"/>
</dbReference>
<dbReference type="Gene3D" id="2.120.10.10">
    <property type="match status" value="1"/>
</dbReference>
<dbReference type="EC" id="3.2.1.18" evidence="3"/>
<dbReference type="InterPro" id="IPR004124">
    <property type="entry name" value="Glyco_hydro_33_N"/>
</dbReference>
<keyword evidence="5" id="KW-0677">Repeat</keyword>
<dbReference type="STRING" id="537007.BLAHAN_05861"/>
<evidence type="ECO:0000256" key="2">
    <source>
        <dbReference type="ARBA" id="ARBA00009348"/>
    </source>
</evidence>
<keyword evidence="7" id="KW-0326">Glycosidase</keyword>
<dbReference type="Gene3D" id="2.60.120.200">
    <property type="match status" value="1"/>
</dbReference>
<feature type="signal peptide" evidence="8">
    <location>
        <begin position="1"/>
        <end position="29"/>
    </location>
</feature>
<evidence type="ECO:0000259" key="10">
    <source>
        <dbReference type="Pfam" id="PF13088"/>
    </source>
</evidence>
<dbReference type="Pfam" id="PF13088">
    <property type="entry name" value="BNR_2"/>
    <property type="match status" value="1"/>
</dbReference>
<dbReference type="InterPro" id="IPR026856">
    <property type="entry name" value="Sialidase_fam"/>
</dbReference>
<comment type="caution">
    <text evidence="11">The sequence shown here is derived from an EMBL/GenBank/DDBJ whole genome shotgun (WGS) entry which is preliminary data.</text>
</comment>
<dbReference type="PANTHER" id="PTHR10628:SF30">
    <property type="entry name" value="EXO-ALPHA-SIALIDASE"/>
    <property type="match status" value="1"/>
</dbReference>
<dbReference type="eggNOG" id="COG4409">
    <property type="taxonomic scope" value="Bacteria"/>
</dbReference>
<keyword evidence="6" id="KW-0378">Hydrolase</keyword>
<dbReference type="GO" id="GO:0004308">
    <property type="term" value="F:exo-alpha-sialidase activity"/>
    <property type="evidence" value="ECO:0007669"/>
    <property type="project" value="UniProtKB-EC"/>
</dbReference>
<evidence type="ECO:0000313" key="12">
    <source>
        <dbReference type="Proteomes" id="UP000003755"/>
    </source>
</evidence>
<dbReference type="Pfam" id="PF02973">
    <property type="entry name" value="Sialidase"/>
    <property type="match status" value="1"/>
</dbReference>
<evidence type="ECO:0000256" key="5">
    <source>
        <dbReference type="ARBA" id="ARBA00022737"/>
    </source>
</evidence>
<dbReference type="Gene3D" id="2.40.220.10">
    <property type="entry name" value="Intramolecular Trans-sialidase, Domain 3"/>
    <property type="match status" value="1"/>
</dbReference>
<evidence type="ECO:0000256" key="3">
    <source>
        <dbReference type="ARBA" id="ARBA00012733"/>
    </source>
</evidence>
<evidence type="ECO:0000256" key="6">
    <source>
        <dbReference type="ARBA" id="ARBA00022801"/>
    </source>
</evidence>
<protein>
    <recommendedName>
        <fullName evidence="3">exo-alpha-sialidase</fullName>
        <ecNumber evidence="3">3.2.1.18</ecNumber>
    </recommendedName>
</protein>
<feature type="domain" description="Sialidase" evidence="10">
    <location>
        <begin position="474"/>
        <end position="693"/>
    </location>
</feature>
<comment type="similarity">
    <text evidence="2">Belongs to the glycosyl hydrolase 33 family.</text>
</comment>
<dbReference type="KEGG" id="bhan:CGC63_00200"/>
<sequence>MEGFVMKKRNKKIMAVFMALTLTSTIVPAYSYNVWAGEKENNANISVIPQGLILEKENIDIEEGNTYDLTNETGGDMIQSLEEGTIIVSFTSTGTQAYQSLISAGNSTKGNRNRYFHLYITDTGALGMELRNTDEVFKYTLSRPAALRGSYKGEIAENTVAFKADKEKKEYKIFANGELLATLKQEDFKFIKDISGVNNVQLGGTIRDGAVGYPFEGTIKNVKVYSNPLSDEELLESTGKTTYGKNIFYAGDETSSNYFRIPTLLTLSSGTVVATADARYGGTHDAKSNIDIAFAKSKDSGETWSTPTLPLVFDDYAAQAIDWPRDSVGKNVQINGSASFIDSVTVEDSTTGRLFLFADAMPAGIGFSNTAAGSGFKTVDGEKYVKLHWHKDPANTYNYTIREDGIIYDDRTGMPTEYSVDGDYDLLKNGEYLTQKQYDVHFEGTKLIEEKNDVDVNMNIFYKDSYFKVLPTNFIVMKYSDNEGETWSDMQILGRFKEDNQRVPLYGPGVGTQIKNGEHAGRIILTMYNSISAEFGFLYSDDHAANWNYVTTDLGGSGTFAEAQIVELPDGTLQTYMRTSVGKIGVITSIDGGTTWTEQEFVPGMTAASYGTQLSVISTSQLVDGKPAILLSEPAATNGRRGGKIWVGLVNDTGAEGYDKYDIEWKYCYSIDNDKYGFAYSCMSELPDGNIGIYYEKYDSWSRDELHLKNIMKFEKYSLDELTGNSWLIK</sequence>
<organism evidence="11 12">
    <name type="scientific">Blautia hansenii DSM 20583</name>
    <dbReference type="NCBI Taxonomy" id="537007"/>
    <lineage>
        <taxon>Bacteria</taxon>
        <taxon>Bacillati</taxon>
        <taxon>Bacillota</taxon>
        <taxon>Clostridia</taxon>
        <taxon>Lachnospirales</taxon>
        <taxon>Lachnospiraceae</taxon>
        <taxon>Blautia</taxon>
    </lineage>
</organism>
<dbReference type="GO" id="GO:0016020">
    <property type="term" value="C:membrane"/>
    <property type="evidence" value="ECO:0007669"/>
    <property type="project" value="TreeGrafter"/>
</dbReference>
<dbReference type="GO" id="GO:0005737">
    <property type="term" value="C:cytoplasm"/>
    <property type="evidence" value="ECO:0007669"/>
    <property type="project" value="TreeGrafter"/>
</dbReference>
<feature type="domain" description="Glycoside hydrolase family 33 N-terminal" evidence="9">
    <location>
        <begin position="55"/>
        <end position="241"/>
    </location>
</feature>
<dbReference type="SUPFAM" id="SSF50939">
    <property type="entry name" value="Sialidases"/>
    <property type="match status" value="1"/>
</dbReference>
<dbReference type="GO" id="GO:0006689">
    <property type="term" value="P:ganglioside catabolic process"/>
    <property type="evidence" value="ECO:0007669"/>
    <property type="project" value="TreeGrafter"/>
</dbReference>
<evidence type="ECO:0000256" key="1">
    <source>
        <dbReference type="ARBA" id="ARBA00000427"/>
    </source>
</evidence>
<dbReference type="CDD" id="cd15482">
    <property type="entry name" value="Sialidase_non-viral"/>
    <property type="match status" value="1"/>
</dbReference>
<dbReference type="InterPro" id="IPR011040">
    <property type="entry name" value="Sialidase"/>
</dbReference>
<evidence type="ECO:0000313" key="11">
    <source>
        <dbReference type="EMBL" id="EEX21439.1"/>
    </source>
</evidence>